<dbReference type="OrthoDB" id="5094767at2"/>
<accession>A0A4Y8JWP6</accession>
<reference evidence="2 3" key="1">
    <citation type="submission" date="2019-03" db="EMBL/GenBank/DDBJ databases">
        <title>Genomics of glacier-inhabiting Cryobacterium strains.</title>
        <authorList>
            <person name="Liu Q."/>
            <person name="Xin Y.-H."/>
        </authorList>
    </citation>
    <scope>NUCLEOTIDE SEQUENCE [LARGE SCALE GENOMIC DNA]</scope>
    <source>
        <strain evidence="2 3">TMT1-51</strain>
    </source>
</reference>
<evidence type="ECO:0000313" key="3">
    <source>
        <dbReference type="Proteomes" id="UP000297472"/>
    </source>
</evidence>
<sequence length="353" mass="38626">MFCIAAFIVLVFMAAVSARYRRYLGTAWNCTLRRVTFRPCDTTFKQDIKDHLLAPLAVRRPKLVGPASVALEVIALIVVLTTIWSAYVVVKSGVNLYVYGTCNKQDSASCSLGAEACAIPDQTPTFGDSLLAGDVIGAFGNDFASLAETFSAIPARMQNWDAEEYLPANASYLDAYDAKKETALEVIDPGCTYCLQLFNNIEEAGFDDRMNLTYIAYPIASEDGYKFKNSLLITQYLEALRLNPLEGAETPVDWQILSRIYTEDNDKGVSWQSVLNSAEPDAATALLQDWSAEFGLSPEQVDAVASVAASDEVADIIAANTQLVEESIHTVKIPSIIFDGRRHDGLVSVDDLK</sequence>
<dbReference type="EMBL" id="SOHA01000009">
    <property type="protein sequence ID" value="TFD32258.1"/>
    <property type="molecule type" value="Genomic_DNA"/>
</dbReference>
<keyword evidence="1" id="KW-0472">Membrane</keyword>
<evidence type="ECO:0000256" key="1">
    <source>
        <dbReference type="SAM" id="Phobius"/>
    </source>
</evidence>
<evidence type="ECO:0000313" key="2">
    <source>
        <dbReference type="EMBL" id="TFD32258.1"/>
    </source>
</evidence>
<dbReference type="RefSeq" id="WP_134423801.1">
    <property type="nucleotide sequence ID" value="NZ_SOHA01000009.1"/>
</dbReference>
<evidence type="ECO:0008006" key="4">
    <source>
        <dbReference type="Google" id="ProtNLM"/>
    </source>
</evidence>
<dbReference type="AlphaFoldDB" id="A0A4Y8JWP6"/>
<dbReference type="SUPFAM" id="SSF52833">
    <property type="entry name" value="Thioredoxin-like"/>
    <property type="match status" value="1"/>
</dbReference>
<name>A0A4Y8JWP6_9MICO</name>
<organism evidence="2 3">
    <name type="scientific">Cryobacterium cryoconiti</name>
    <dbReference type="NCBI Taxonomy" id="1259239"/>
    <lineage>
        <taxon>Bacteria</taxon>
        <taxon>Bacillati</taxon>
        <taxon>Actinomycetota</taxon>
        <taxon>Actinomycetes</taxon>
        <taxon>Micrococcales</taxon>
        <taxon>Microbacteriaceae</taxon>
        <taxon>Cryobacterium</taxon>
    </lineage>
</organism>
<dbReference type="Gene3D" id="3.40.30.10">
    <property type="entry name" value="Glutaredoxin"/>
    <property type="match status" value="1"/>
</dbReference>
<protein>
    <recommendedName>
        <fullName evidence="4">Thioredoxin-like fold domain-containing protein</fullName>
    </recommendedName>
</protein>
<feature type="transmembrane region" description="Helical" evidence="1">
    <location>
        <begin position="69"/>
        <end position="90"/>
    </location>
</feature>
<keyword evidence="1" id="KW-0812">Transmembrane</keyword>
<gene>
    <name evidence="2" type="ORF">E3T49_04655</name>
</gene>
<proteinExistence type="predicted"/>
<keyword evidence="3" id="KW-1185">Reference proteome</keyword>
<dbReference type="Proteomes" id="UP000297472">
    <property type="component" value="Unassembled WGS sequence"/>
</dbReference>
<comment type="caution">
    <text evidence="2">The sequence shown here is derived from an EMBL/GenBank/DDBJ whole genome shotgun (WGS) entry which is preliminary data.</text>
</comment>
<dbReference type="InterPro" id="IPR036249">
    <property type="entry name" value="Thioredoxin-like_sf"/>
</dbReference>
<keyword evidence="1" id="KW-1133">Transmembrane helix</keyword>